<dbReference type="SUPFAM" id="SSF75304">
    <property type="entry name" value="Amidase signature (AS) enzymes"/>
    <property type="match status" value="1"/>
</dbReference>
<protein>
    <recommendedName>
        <fullName evidence="1">Amidase domain-containing protein</fullName>
    </recommendedName>
</protein>
<evidence type="ECO:0000313" key="2">
    <source>
        <dbReference type="EMBL" id="CAN80906.1"/>
    </source>
</evidence>
<reference evidence="2" key="1">
    <citation type="journal article" date="2007" name="PLoS ONE">
        <title>The first genome sequence of an elite grapevine cultivar (Pinot noir Vitis vinifera L.): coping with a highly heterozygous genome.</title>
        <authorList>
            <person name="Velasco R."/>
            <person name="Zharkikh A."/>
            <person name="Troggio M."/>
            <person name="Cartwright D.A."/>
            <person name="Cestaro A."/>
            <person name="Pruss D."/>
            <person name="Pindo M."/>
            <person name="FitzGerald L.M."/>
            <person name="Vezzulli S."/>
            <person name="Reid J."/>
            <person name="Malacarne G."/>
            <person name="Iliev D."/>
            <person name="Coppola G."/>
            <person name="Wardell B."/>
            <person name="Micheletti D."/>
            <person name="Macalma T."/>
            <person name="Facci M."/>
            <person name="Mitchell J.T."/>
            <person name="Perazzolli M."/>
            <person name="Eldredge G."/>
            <person name="Gatto P."/>
            <person name="Oyzerski R."/>
            <person name="Moretto M."/>
            <person name="Gutin N."/>
            <person name="Stefanini M."/>
            <person name="Chen Y."/>
            <person name="Segala C."/>
            <person name="Davenport C."/>
            <person name="Dematte L."/>
            <person name="Mraz A."/>
            <person name="Battilana J."/>
            <person name="Stormo K."/>
            <person name="Costa F."/>
            <person name="Tao Q."/>
            <person name="Si-Ammour A."/>
            <person name="Harkins T."/>
            <person name="Lackey A."/>
            <person name="Perbost C."/>
            <person name="Taillon B."/>
            <person name="Stella A."/>
            <person name="Solovyev V."/>
            <person name="Fawcett J.A."/>
            <person name="Sterck L."/>
            <person name="Vandepoele K."/>
            <person name="Grando S.M."/>
            <person name="Toppo S."/>
            <person name="Moser C."/>
            <person name="Lanchbury J."/>
            <person name="Bogden R."/>
            <person name="Skolnick M."/>
            <person name="Sgaramella V."/>
            <person name="Bhatnagar S.K."/>
            <person name="Fontana P."/>
            <person name="Gutin A."/>
            <person name="Van de Peer Y."/>
            <person name="Salamini F."/>
            <person name="Viola R."/>
        </authorList>
    </citation>
    <scope>NUCLEOTIDE SEQUENCE</scope>
</reference>
<dbReference type="EMBL" id="AM450466">
    <property type="protein sequence ID" value="CAN80906.1"/>
    <property type="molecule type" value="Genomic_DNA"/>
</dbReference>
<dbReference type="ExpressionAtlas" id="A5B8M8">
    <property type="expression patterns" value="baseline and differential"/>
</dbReference>
<evidence type="ECO:0000259" key="1">
    <source>
        <dbReference type="Pfam" id="PF01425"/>
    </source>
</evidence>
<gene>
    <name evidence="2" type="ORF">VITISV_016635</name>
</gene>
<accession>A5B8M8</accession>
<dbReference type="InterPro" id="IPR036928">
    <property type="entry name" value="AS_sf"/>
</dbReference>
<name>A5B8M8_VITVI</name>
<proteinExistence type="predicted"/>
<dbReference type="InterPro" id="IPR023631">
    <property type="entry name" value="Amidase_dom"/>
</dbReference>
<organism evidence="2">
    <name type="scientific">Vitis vinifera</name>
    <name type="common">Grape</name>
    <dbReference type="NCBI Taxonomy" id="29760"/>
    <lineage>
        <taxon>Eukaryota</taxon>
        <taxon>Viridiplantae</taxon>
        <taxon>Streptophyta</taxon>
        <taxon>Embryophyta</taxon>
        <taxon>Tracheophyta</taxon>
        <taxon>Spermatophyta</taxon>
        <taxon>Magnoliopsida</taxon>
        <taxon>eudicotyledons</taxon>
        <taxon>Gunneridae</taxon>
        <taxon>Pentapetalae</taxon>
        <taxon>rosids</taxon>
        <taxon>Vitales</taxon>
        <taxon>Vitaceae</taxon>
        <taxon>Viteae</taxon>
        <taxon>Vitis</taxon>
    </lineage>
</organism>
<dbReference type="PANTHER" id="PTHR42678">
    <property type="entry name" value="AMIDASE"/>
    <property type="match status" value="1"/>
</dbReference>
<feature type="domain" description="Amidase" evidence="1">
    <location>
        <begin position="101"/>
        <end position="364"/>
    </location>
</feature>
<dbReference type="AlphaFoldDB" id="A5B8M8"/>
<dbReference type="Pfam" id="PF01425">
    <property type="entry name" value="Amidase"/>
    <property type="match status" value="1"/>
</dbReference>
<dbReference type="PANTHER" id="PTHR42678:SF34">
    <property type="entry name" value="OS04G0183300 PROTEIN"/>
    <property type="match status" value="1"/>
</dbReference>
<sequence length="427" mass="46419">MGVVEVNPDPLLQADNADREQKAGFTRLVAWDAGVMRRLRLGLYSEESLLYVEWGSHAFSIEEATVHDFHMAFEQNKLTSRQLVEFYLGKIHKLNPILRGNPYVLSATPCGSSSGSAISVAANLAAVSLGTETDGSILCPSHINSVVGIKPTLGLTSRAGVVPISPRQDTVGTVSDAVEVLDVIVGFDYRDEATRTASKYIPQGGYKQFLNANGLKGKRLGIVRNPFYMFGNGSVLPQVFEHHFHTLRQGGAILVDHLEIANIDVIYGSSGEYAALEAEFKTSLNAYLKELVASPVRTLADVIAFNNKFSNLEKIKEYGQDIFLQAEATNGINKKTLLKLARLSRNGFEKLMKEHKLDALVTPGSDVRTILAIGGFPGISVPAGYDSEGVPFGICFGGLKGSEPKLIEIAYSFEQATKIRKPPSFKP</sequence>
<dbReference type="Gene3D" id="3.90.1300.10">
    <property type="entry name" value="Amidase signature (AS) domain"/>
    <property type="match status" value="1"/>
</dbReference>